<evidence type="ECO:0000313" key="2">
    <source>
        <dbReference type="Proteomes" id="UP001350005"/>
    </source>
</evidence>
<name>A0ABU7QTY0_9FLAO</name>
<comment type="caution">
    <text evidence="1">The sequence shown here is derived from an EMBL/GenBank/DDBJ whole genome shotgun (WGS) entry which is preliminary data.</text>
</comment>
<dbReference type="NCBIfam" id="TIGR01200">
    <property type="entry name" value="GLPGLI"/>
    <property type="match status" value="1"/>
</dbReference>
<protein>
    <submittedName>
        <fullName evidence="1">GLPGLI family protein</fullName>
    </submittedName>
</protein>
<dbReference type="RefSeq" id="WP_330937225.1">
    <property type="nucleotide sequence ID" value="NZ_JAZGJU010000002.1"/>
</dbReference>
<evidence type="ECO:0000313" key="1">
    <source>
        <dbReference type="EMBL" id="MEE6125994.1"/>
    </source>
</evidence>
<sequence>MALKNVLIFLLLTIFGYADAQEKIIVEYDYTFAHMSNLKSFVISDQKNSYFFFASDPSVSYKKLIETDFTSINPYHVYDYDLSSENLYQRVYMVPKNERQPLPRLASEKLKNLDWKISKESKDILGYKAFLATANFRGREYTVWFTKDLNVEVFPWKLKGLPGVILEFQDKDGFIRGTAKTISLNSQDQFPPKILAIFEKKKTDPIMPFKKMIELENVILQDDMNKSIAALPAGTEYEVPNIREMSMETHFEWEPDTKKP</sequence>
<dbReference type="Proteomes" id="UP001350005">
    <property type="component" value="Unassembled WGS sequence"/>
</dbReference>
<dbReference type="InterPro" id="IPR005901">
    <property type="entry name" value="GLPGLI"/>
</dbReference>
<accession>A0ABU7QTY0</accession>
<gene>
    <name evidence="1" type="ORF">V2E39_01195</name>
</gene>
<keyword evidence="2" id="KW-1185">Reference proteome</keyword>
<reference evidence="1 2" key="1">
    <citation type="submission" date="2024-01" db="EMBL/GenBank/DDBJ databases">
        <title>Whole genome of Chryseobacterium arthrosphaerae NNCa 2741.</title>
        <authorList>
            <person name="Boriskina E.V."/>
            <person name="Gordinskaya N.A."/>
            <person name="Kropotov V.S."/>
            <person name="Alekseeva A.E."/>
            <person name="Makhova M.A."/>
            <person name="Kryazhev D.V."/>
            <person name="Shkurkina I.S."/>
        </authorList>
    </citation>
    <scope>NUCLEOTIDE SEQUENCE [LARGE SCALE GENOMIC DNA]</scope>
    <source>
        <strain evidence="1 2">NNCa 2741</strain>
    </source>
</reference>
<proteinExistence type="predicted"/>
<organism evidence="1 2">
    <name type="scientific">Chryseobacterium arthrosphaerae</name>
    <dbReference type="NCBI Taxonomy" id="651561"/>
    <lineage>
        <taxon>Bacteria</taxon>
        <taxon>Pseudomonadati</taxon>
        <taxon>Bacteroidota</taxon>
        <taxon>Flavobacteriia</taxon>
        <taxon>Flavobacteriales</taxon>
        <taxon>Weeksellaceae</taxon>
        <taxon>Chryseobacterium group</taxon>
        <taxon>Chryseobacterium</taxon>
    </lineage>
</organism>
<dbReference type="EMBL" id="JAZGJU010000002">
    <property type="protein sequence ID" value="MEE6125994.1"/>
    <property type="molecule type" value="Genomic_DNA"/>
</dbReference>